<name>A0ABY2P7U3_9ACTN</name>
<reference evidence="2 3" key="1">
    <citation type="submission" date="2019-04" db="EMBL/GenBank/DDBJ databases">
        <title>Streptomyces rhizosphaericola sp. nov., an actinobacterium isolated from the wheat rhizosphere.</title>
        <authorList>
            <person name="Vargas Hoyos H.A."/>
            <person name="Santos S.N."/>
            <person name="Genuario D.B."/>
            <person name="Melo I.S."/>
            <person name="Da Silva L.J."/>
            <person name="Da Silva F.S.P."/>
            <person name="Zucchi T.D."/>
        </authorList>
    </citation>
    <scope>NUCLEOTIDE SEQUENCE [LARGE SCALE GENOMIC DNA]</scope>
    <source>
        <strain evidence="2 3">1AS2c</strain>
    </source>
</reference>
<organism evidence="2 3">
    <name type="scientific">Streptomyces rhizosphaericola</name>
    <dbReference type="NCBI Taxonomy" id="2564098"/>
    <lineage>
        <taxon>Bacteria</taxon>
        <taxon>Bacillati</taxon>
        <taxon>Actinomycetota</taxon>
        <taxon>Actinomycetes</taxon>
        <taxon>Kitasatosporales</taxon>
        <taxon>Streptomycetaceae</taxon>
        <taxon>Streptomyces</taxon>
    </lineage>
</organism>
<feature type="region of interest" description="Disordered" evidence="1">
    <location>
        <begin position="1"/>
        <end position="30"/>
    </location>
</feature>
<dbReference type="InterPro" id="IPR006311">
    <property type="entry name" value="TAT_signal"/>
</dbReference>
<accession>A0ABY2P7U3</accession>
<keyword evidence="3" id="KW-1185">Reference proteome</keyword>
<sequence>MNDDARPGQTPRDLPPPSTGDEVNRQDPSRRSVLWTTAGVAGAGLGLSSLAGGSASAAGSAAPEAAEAVRAAEAVAARELS</sequence>
<dbReference type="PROSITE" id="PS51318">
    <property type="entry name" value="TAT"/>
    <property type="match status" value="1"/>
</dbReference>
<proteinExistence type="predicted"/>
<comment type="caution">
    <text evidence="2">The sequence shown here is derived from an EMBL/GenBank/DDBJ whole genome shotgun (WGS) entry which is preliminary data.</text>
</comment>
<dbReference type="EMBL" id="SRZK01000484">
    <property type="protein sequence ID" value="TGZ00772.1"/>
    <property type="molecule type" value="Genomic_DNA"/>
</dbReference>
<dbReference type="Proteomes" id="UP000306274">
    <property type="component" value="Unassembled WGS sequence"/>
</dbReference>
<protein>
    <submittedName>
        <fullName evidence="2">Gfo/Idh/MocA family oxidoreductase</fullName>
    </submittedName>
</protein>
<feature type="non-terminal residue" evidence="2">
    <location>
        <position position="81"/>
    </location>
</feature>
<gene>
    <name evidence="2" type="ORF">E5Z02_29900</name>
</gene>
<evidence type="ECO:0000313" key="3">
    <source>
        <dbReference type="Proteomes" id="UP000306274"/>
    </source>
</evidence>
<evidence type="ECO:0000313" key="2">
    <source>
        <dbReference type="EMBL" id="TGZ00772.1"/>
    </source>
</evidence>
<evidence type="ECO:0000256" key="1">
    <source>
        <dbReference type="SAM" id="MobiDB-lite"/>
    </source>
</evidence>